<dbReference type="Proteomes" id="UP000230078">
    <property type="component" value="Unassembled WGS sequence"/>
</dbReference>
<keyword evidence="1" id="KW-0812">Transmembrane</keyword>
<feature type="transmembrane region" description="Helical" evidence="1">
    <location>
        <begin position="178"/>
        <end position="211"/>
    </location>
</feature>
<organism evidence="2 3">
    <name type="scientific">Candidatus Magasanikbacteria bacterium CG_4_10_14_0_2_um_filter_41_31</name>
    <dbReference type="NCBI Taxonomy" id="1974639"/>
    <lineage>
        <taxon>Bacteria</taxon>
        <taxon>Candidatus Magasanikiibacteriota</taxon>
    </lineage>
</organism>
<gene>
    <name evidence="2" type="ORF">COX83_03815</name>
</gene>
<feature type="transmembrane region" description="Helical" evidence="1">
    <location>
        <begin position="31"/>
        <end position="50"/>
    </location>
</feature>
<protein>
    <recommendedName>
        <fullName evidence="4">DUF1189 domain-containing protein</fullName>
    </recommendedName>
</protein>
<evidence type="ECO:0000256" key="1">
    <source>
        <dbReference type="SAM" id="Phobius"/>
    </source>
</evidence>
<evidence type="ECO:0000313" key="2">
    <source>
        <dbReference type="EMBL" id="PIZ92635.1"/>
    </source>
</evidence>
<sequence>MNFFKHIATAFYKSFYDISWMAEQRMKMWRAIAYFFVLFLVTVLISGFWLTRGFSSKALTLWDELTDNAPDFTMSVQDETFRVTDLEQPYQKVLDGNDGDAMLLYVDTVTTSSVSIEEIRANVAEDMPAIVITSKLVKIYDAGDEPVQTEYIKNVPSFSLTKQQVSDNIATFFQGTMIWLFGLVGIFVAGFLGLGKLFYLGIVAWLVYVVARADRRPVTYWQVFTIGVYALTVPTLLQLGMIFLGYPIPYVYSVVLLAGMFGAIFYGMKKTPLTQIDPSVKNEDKK</sequence>
<reference evidence="3" key="1">
    <citation type="submission" date="2017-09" db="EMBL/GenBank/DDBJ databases">
        <title>Depth-based differentiation of microbial function through sediment-hosted aquifers and enrichment of novel symbionts in the deep terrestrial subsurface.</title>
        <authorList>
            <person name="Probst A.J."/>
            <person name="Ladd B."/>
            <person name="Jarett J.K."/>
            <person name="Geller-Mcgrath D.E."/>
            <person name="Sieber C.M.K."/>
            <person name="Emerson J.B."/>
            <person name="Anantharaman K."/>
            <person name="Thomas B.C."/>
            <person name="Malmstrom R."/>
            <person name="Stieglmeier M."/>
            <person name="Klingl A."/>
            <person name="Woyke T."/>
            <person name="Ryan C.M."/>
            <person name="Banfield J.F."/>
        </authorList>
    </citation>
    <scope>NUCLEOTIDE SEQUENCE [LARGE SCALE GENOMIC DNA]</scope>
</reference>
<dbReference type="AlphaFoldDB" id="A0A2M7V2H2"/>
<keyword evidence="1" id="KW-0472">Membrane</keyword>
<dbReference type="InterPro" id="IPR009574">
    <property type="entry name" value="DUF1189"/>
</dbReference>
<dbReference type="EMBL" id="PFPI01000053">
    <property type="protein sequence ID" value="PIZ92635.1"/>
    <property type="molecule type" value="Genomic_DNA"/>
</dbReference>
<accession>A0A2M7V2H2</accession>
<evidence type="ECO:0000313" key="3">
    <source>
        <dbReference type="Proteomes" id="UP000230078"/>
    </source>
</evidence>
<name>A0A2M7V2H2_9BACT</name>
<dbReference type="Pfam" id="PF06691">
    <property type="entry name" value="DUF1189"/>
    <property type="match status" value="1"/>
</dbReference>
<keyword evidence="1" id="KW-1133">Transmembrane helix</keyword>
<proteinExistence type="predicted"/>
<feature type="transmembrane region" description="Helical" evidence="1">
    <location>
        <begin position="250"/>
        <end position="268"/>
    </location>
</feature>
<comment type="caution">
    <text evidence="2">The sequence shown here is derived from an EMBL/GenBank/DDBJ whole genome shotgun (WGS) entry which is preliminary data.</text>
</comment>
<evidence type="ECO:0008006" key="4">
    <source>
        <dbReference type="Google" id="ProtNLM"/>
    </source>
</evidence>
<feature type="transmembrane region" description="Helical" evidence="1">
    <location>
        <begin position="223"/>
        <end position="244"/>
    </location>
</feature>